<feature type="transmembrane region" description="Helical" evidence="3">
    <location>
        <begin position="255"/>
        <end position="277"/>
    </location>
</feature>
<keyword evidence="2" id="KW-0408">Iron</keyword>
<evidence type="ECO:0000313" key="6">
    <source>
        <dbReference type="Proteomes" id="UP000826725"/>
    </source>
</evidence>
<dbReference type="PANTHER" id="PTHR43865">
    <property type="entry name" value="RUBRERYTHRIN-RELATED"/>
    <property type="match status" value="1"/>
</dbReference>
<dbReference type="InterPro" id="IPR024934">
    <property type="entry name" value="Rubredoxin-like_dom"/>
</dbReference>
<dbReference type="CDD" id="cd00729">
    <property type="entry name" value="rubredoxin_SM"/>
    <property type="match status" value="2"/>
</dbReference>
<feature type="transmembrane region" description="Helical" evidence="3">
    <location>
        <begin position="199"/>
        <end position="217"/>
    </location>
</feature>
<name>A0A8D5JHK8_9BACT</name>
<evidence type="ECO:0000256" key="2">
    <source>
        <dbReference type="ARBA" id="ARBA00023004"/>
    </source>
</evidence>
<dbReference type="EMBL" id="AP024086">
    <property type="protein sequence ID" value="BCL61579.1"/>
    <property type="molecule type" value="Genomic_DNA"/>
</dbReference>
<feature type="domain" description="Rubredoxin-like" evidence="4">
    <location>
        <begin position="57"/>
        <end position="91"/>
    </location>
</feature>
<feature type="transmembrane region" description="Helical" evidence="3">
    <location>
        <begin position="223"/>
        <end position="243"/>
    </location>
</feature>
<dbReference type="Pfam" id="PF09990">
    <property type="entry name" value="DUF2231"/>
    <property type="match status" value="1"/>
</dbReference>
<dbReference type="KEGG" id="dbk:DGMP_22720"/>
<evidence type="ECO:0000256" key="3">
    <source>
        <dbReference type="SAM" id="Phobius"/>
    </source>
</evidence>
<dbReference type="GO" id="GO:0005506">
    <property type="term" value="F:iron ion binding"/>
    <property type="evidence" value="ECO:0007669"/>
    <property type="project" value="InterPro"/>
</dbReference>
<evidence type="ECO:0000256" key="1">
    <source>
        <dbReference type="ARBA" id="ARBA00022723"/>
    </source>
</evidence>
<evidence type="ECO:0000259" key="4">
    <source>
        <dbReference type="PROSITE" id="PS50903"/>
    </source>
</evidence>
<reference evidence="5" key="1">
    <citation type="submission" date="2020-09" db="EMBL/GenBank/DDBJ databases">
        <title>Desulfogranum mesoprofundum gen. nov., sp. nov., a novel mesophilic, sulfate-reducing chemolithoautotroph isolated from a deep-sea hydrothermal vent chimney in the Suiyo Seamount.</title>
        <authorList>
            <person name="Hashimoto Y."/>
            <person name="Nakagawa S."/>
        </authorList>
    </citation>
    <scope>NUCLEOTIDE SEQUENCE</scope>
    <source>
        <strain evidence="5">KT2</strain>
    </source>
</reference>
<dbReference type="PROSITE" id="PS50903">
    <property type="entry name" value="RUBREDOXIN_LIKE"/>
    <property type="match status" value="3"/>
</dbReference>
<keyword evidence="1" id="KW-0479">Metal-binding</keyword>
<dbReference type="AlphaFoldDB" id="A0A8D5JHK8"/>
<dbReference type="PANTHER" id="PTHR43865:SF1">
    <property type="entry name" value="RUBRERYTHRIN-RELATED"/>
    <property type="match status" value="1"/>
</dbReference>
<protein>
    <recommendedName>
        <fullName evidence="4">Rubredoxin-like domain-containing protein</fullName>
    </recommendedName>
</protein>
<dbReference type="RefSeq" id="WP_329955584.1">
    <property type="nucleotide sequence ID" value="NZ_AP024086.1"/>
</dbReference>
<proteinExistence type="predicted"/>
<accession>A0A8D5JHK8</accession>
<feature type="transmembrane region" description="Helical" evidence="3">
    <location>
        <begin position="293"/>
        <end position="314"/>
    </location>
</feature>
<evidence type="ECO:0000313" key="5">
    <source>
        <dbReference type="EMBL" id="BCL61579.1"/>
    </source>
</evidence>
<dbReference type="InterPro" id="IPR048574">
    <property type="entry name" value="RUBY_RBDX"/>
</dbReference>
<feature type="domain" description="Rubredoxin-like" evidence="4">
    <location>
        <begin position="1"/>
        <end position="35"/>
    </location>
</feature>
<dbReference type="InterPro" id="IPR019251">
    <property type="entry name" value="DUF2231_TM"/>
</dbReference>
<dbReference type="Pfam" id="PF21349">
    <property type="entry name" value="RUBY_RBDX"/>
    <property type="match status" value="3"/>
</dbReference>
<sequence length="340" mass="37743">MKKWECTVCGYIHEGEEPPEKCPVCEAPQEKFIEKTETQPETSGTAGVKEAGKGDETTRWRCTVCGFIHTGSQPPEICPVCGAFVEMFEKMVEEQEESESEGAGENKRWKCTVCGYVHEGPEPPEKCPVCHVPARLFVEIDADGKTIGPLPEAVEEGEVEEQKEGKVGKEKQRRTFFGWLTDQMVSHHLHPISAHFPNGIFPVSVVFLALFLVFNLAGMETAAYYNLVVVLISLPLVIFTGYLEWQKRYRGARSAIFIIKILCALFILAGANILVFWKVLDPGVIAPDSPMKWIYLGVAGVMLACVGLAGHLGGNWFSAPETEKAIVQGNKKKKSRFFLM</sequence>
<keyword evidence="3" id="KW-0472">Membrane</keyword>
<keyword evidence="3" id="KW-0812">Transmembrane</keyword>
<dbReference type="InterPro" id="IPR052364">
    <property type="entry name" value="Rubrerythrin"/>
</dbReference>
<keyword evidence="3" id="KW-1133">Transmembrane helix</keyword>
<keyword evidence="6" id="KW-1185">Reference proteome</keyword>
<feature type="domain" description="Rubredoxin-like" evidence="4">
    <location>
        <begin position="106"/>
        <end position="140"/>
    </location>
</feature>
<organism evidence="5 6">
    <name type="scientific">Desulfomarina profundi</name>
    <dbReference type="NCBI Taxonomy" id="2772557"/>
    <lineage>
        <taxon>Bacteria</taxon>
        <taxon>Pseudomonadati</taxon>
        <taxon>Thermodesulfobacteriota</taxon>
        <taxon>Desulfobulbia</taxon>
        <taxon>Desulfobulbales</taxon>
        <taxon>Desulfobulbaceae</taxon>
        <taxon>Desulfomarina</taxon>
    </lineage>
</organism>
<gene>
    <name evidence="5" type="ORF">DGMP_22720</name>
</gene>
<dbReference type="Proteomes" id="UP000826725">
    <property type="component" value="Chromosome"/>
</dbReference>